<dbReference type="RefSeq" id="XP_024730798.1">
    <property type="nucleotide sequence ID" value="XM_024883778.1"/>
</dbReference>
<dbReference type="Proteomes" id="UP000235371">
    <property type="component" value="Unassembled WGS sequence"/>
</dbReference>
<feature type="compositionally biased region" description="Acidic residues" evidence="1">
    <location>
        <begin position="218"/>
        <end position="246"/>
    </location>
</feature>
<organism evidence="2 3">
    <name type="scientific">Hyaloscypha bicolor E</name>
    <dbReference type="NCBI Taxonomy" id="1095630"/>
    <lineage>
        <taxon>Eukaryota</taxon>
        <taxon>Fungi</taxon>
        <taxon>Dikarya</taxon>
        <taxon>Ascomycota</taxon>
        <taxon>Pezizomycotina</taxon>
        <taxon>Leotiomycetes</taxon>
        <taxon>Helotiales</taxon>
        <taxon>Hyaloscyphaceae</taxon>
        <taxon>Hyaloscypha</taxon>
        <taxon>Hyaloscypha bicolor</taxon>
    </lineage>
</organism>
<dbReference type="AlphaFoldDB" id="A0A2J6SSY2"/>
<accession>A0A2J6SSY2</accession>
<protein>
    <submittedName>
        <fullName evidence="2">Uncharacterized protein</fullName>
    </submittedName>
</protein>
<dbReference type="InParanoid" id="A0A2J6SSY2"/>
<reference evidence="2 3" key="1">
    <citation type="submission" date="2016-04" db="EMBL/GenBank/DDBJ databases">
        <title>A degradative enzymes factory behind the ericoid mycorrhizal symbiosis.</title>
        <authorList>
            <consortium name="DOE Joint Genome Institute"/>
            <person name="Martino E."/>
            <person name="Morin E."/>
            <person name="Grelet G."/>
            <person name="Kuo A."/>
            <person name="Kohler A."/>
            <person name="Daghino S."/>
            <person name="Barry K."/>
            <person name="Choi C."/>
            <person name="Cichocki N."/>
            <person name="Clum A."/>
            <person name="Copeland A."/>
            <person name="Hainaut M."/>
            <person name="Haridas S."/>
            <person name="Labutti K."/>
            <person name="Lindquist E."/>
            <person name="Lipzen A."/>
            <person name="Khouja H.-R."/>
            <person name="Murat C."/>
            <person name="Ohm R."/>
            <person name="Olson A."/>
            <person name="Spatafora J."/>
            <person name="Veneault-Fourrey C."/>
            <person name="Henrissat B."/>
            <person name="Grigoriev I."/>
            <person name="Martin F."/>
            <person name="Perotto S."/>
        </authorList>
    </citation>
    <scope>NUCLEOTIDE SEQUENCE [LARGE SCALE GENOMIC DNA]</scope>
    <source>
        <strain evidence="2 3">E</strain>
    </source>
</reference>
<evidence type="ECO:0000313" key="2">
    <source>
        <dbReference type="EMBL" id="PMD53894.1"/>
    </source>
</evidence>
<gene>
    <name evidence="2" type="ORF">K444DRAFT_634706</name>
</gene>
<evidence type="ECO:0000313" key="3">
    <source>
        <dbReference type="Proteomes" id="UP000235371"/>
    </source>
</evidence>
<dbReference type="GeneID" id="36591855"/>
<keyword evidence="3" id="KW-1185">Reference proteome</keyword>
<sequence length="246" mass="27674">MVFEEMINRYITIKYNDTDDNLFGMGPKILVAAVGAFSAKWSQETIAHKLRGLTRLGKARTYQPRAIKATQTVANMRQTAAALAASEANVTLIPNPPSTEDLPQTKYEERQFRRSEFYANLFGWTDENGKKQTPALYLIDEMKYAIVSPNPDFDQLKRDLETLSCGKKFLNKSGGASAKWVEYETNWDIAGGGDLVHEAENVFSARKIKAIQETAQQLEDDNDVEDDNNEEGSEVEESEEDEKMDG</sequence>
<evidence type="ECO:0000256" key="1">
    <source>
        <dbReference type="SAM" id="MobiDB-lite"/>
    </source>
</evidence>
<dbReference type="EMBL" id="KZ613866">
    <property type="protein sequence ID" value="PMD53894.1"/>
    <property type="molecule type" value="Genomic_DNA"/>
</dbReference>
<feature type="region of interest" description="Disordered" evidence="1">
    <location>
        <begin position="214"/>
        <end position="246"/>
    </location>
</feature>
<name>A0A2J6SSY2_9HELO</name>
<proteinExistence type="predicted"/>